<dbReference type="InterPro" id="IPR001482">
    <property type="entry name" value="T2SS/T4SS_dom"/>
</dbReference>
<dbReference type="PANTHER" id="PTHR30486:SF16">
    <property type="entry name" value="TWITCHING MOTILITY PROTEIN PILT"/>
    <property type="match status" value="1"/>
</dbReference>
<evidence type="ECO:0000256" key="1">
    <source>
        <dbReference type="ARBA" id="ARBA00006611"/>
    </source>
</evidence>
<dbReference type="Pfam" id="PF00437">
    <property type="entry name" value="T2SSE"/>
    <property type="match status" value="1"/>
</dbReference>
<accession>A0A9Q7AD28</accession>
<evidence type="ECO:0000313" key="3">
    <source>
        <dbReference type="EMBL" id="QTX31264.1"/>
    </source>
</evidence>
<keyword evidence="4" id="KW-1185">Reference proteome</keyword>
<evidence type="ECO:0000259" key="2">
    <source>
        <dbReference type="PROSITE" id="PS00662"/>
    </source>
</evidence>
<dbReference type="GO" id="GO:0016887">
    <property type="term" value="F:ATP hydrolysis activity"/>
    <property type="evidence" value="ECO:0007669"/>
    <property type="project" value="InterPro"/>
</dbReference>
<name>A0A9Q7AD28_9BACT</name>
<sequence>MALTVTVQALLAEVVRRNASDVHFAVGVAPALRIDGQLRQIANLPPLEPGDVDKVLDELLSYNQRQQFREKKEIDFSFSFRGESGLSGRFRGNGYFELGRPALALRLIPDKVRSISQLLLPKTLMNVCQARRGLFLVTGPTGHGKSTTMAALIQEINLTRSCHVVTIEDPVEYLFRSERAIVSQREVGSDTGSFTEALRRVLRQDPDVILIGEMRDLETIGAALTAAETGHLVFATLHTADAPQSVDRIIDVFPSEQQRQIRLQVSSVLIGICSQQLIAVSGGGRIVATELLLANNAIRNCIREGKLGQIKSAMQTGGEAGMHTMEQDLARYVKQGVLSYDDAASYAYDLKDLERLVFEGMV</sequence>
<proteinExistence type="inferred from homology"/>
<dbReference type="CDD" id="cd01131">
    <property type="entry name" value="PilT"/>
    <property type="match status" value="1"/>
</dbReference>
<dbReference type="Gene3D" id="3.30.450.90">
    <property type="match status" value="1"/>
</dbReference>
<organism evidence="3 4">
    <name type="scientific">Aminithiophilus ramosus</name>
    <dbReference type="NCBI Taxonomy" id="3029084"/>
    <lineage>
        <taxon>Bacteria</taxon>
        <taxon>Thermotogati</taxon>
        <taxon>Synergistota</taxon>
        <taxon>Synergistia</taxon>
        <taxon>Synergistales</taxon>
        <taxon>Aminithiophilaceae</taxon>
        <taxon>Aminithiophilus</taxon>
    </lineage>
</organism>
<dbReference type="Proteomes" id="UP000671879">
    <property type="component" value="Chromosome"/>
</dbReference>
<evidence type="ECO:0000313" key="4">
    <source>
        <dbReference type="Proteomes" id="UP000671879"/>
    </source>
</evidence>
<dbReference type="PANTHER" id="PTHR30486">
    <property type="entry name" value="TWITCHING MOTILITY PROTEIN PILT"/>
    <property type="match status" value="1"/>
</dbReference>
<dbReference type="InterPro" id="IPR027417">
    <property type="entry name" value="P-loop_NTPase"/>
</dbReference>
<protein>
    <submittedName>
        <fullName evidence="3">Type IV pilus twitching motility protein PilT</fullName>
    </submittedName>
</protein>
<dbReference type="Gene3D" id="3.40.50.300">
    <property type="entry name" value="P-loop containing nucleotide triphosphate hydrolases"/>
    <property type="match status" value="1"/>
</dbReference>
<dbReference type="NCBIfam" id="TIGR01420">
    <property type="entry name" value="pilT_fam"/>
    <property type="match status" value="1"/>
</dbReference>
<dbReference type="SMART" id="SM00382">
    <property type="entry name" value="AAA"/>
    <property type="match status" value="1"/>
</dbReference>
<dbReference type="InterPro" id="IPR050921">
    <property type="entry name" value="T4SS_GSP_E_ATPase"/>
</dbReference>
<dbReference type="GO" id="GO:0005524">
    <property type="term" value="F:ATP binding"/>
    <property type="evidence" value="ECO:0007669"/>
    <property type="project" value="InterPro"/>
</dbReference>
<dbReference type="InterPro" id="IPR003593">
    <property type="entry name" value="AAA+_ATPase"/>
</dbReference>
<dbReference type="InterPro" id="IPR006321">
    <property type="entry name" value="PilT/PilU"/>
</dbReference>
<dbReference type="PROSITE" id="PS00662">
    <property type="entry name" value="T2SP_E"/>
    <property type="match status" value="1"/>
</dbReference>
<dbReference type="AlphaFoldDB" id="A0A9Q7AD28"/>
<feature type="domain" description="Bacterial type II secretion system protein E" evidence="2">
    <location>
        <begin position="202"/>
        <end position="216"/>
    </location>
</feature>
<dbReference type="KEGG" id="aram:KAR29_07600"/>
<comment type="similarity">
    <text evidence="1">Belongs to the GSP E family.</text>
</comment>
<reference evidence="4" key="1">
    <citation type="submission" date="2021-04" db="EMBL/GenBank/DDBJ databases">
        <title>A novel Synergistetes isolate from a pyrite-forming mixed culture.</title>
        <authorList>
            <person name="Bunk B."/>
            <person name="Sproer C."/>
            <person name="Spring S."/>
            <person name="Pester M."/>
        </authorList>
    </citation>
    <scope>NUCLEOTIDE SEQUENCE [LARGE SCALE GENOMIC DNA]</scope>
    <source>
        <strain evidence="4">J.5.4.2-T.3.5.2</strain>
    </source>
</reference>
<dbReference type="SUPFAM" id="SSF52540">
    <property type="entry name" value="P-loop containing nucleoside triphosphate hydrolases"/>
    <property type="match status" value="1"/>
</dbReference>
<dbReference type="EMBL" id="CP072943">
    <property type="protein sequence ID" value="QTX31264.1"/>
    <property type="molecule type" value="Genomic_DNA"/>
</dbReference>
<gene>
    <name evidence="3" type="ORF">KAR29_07600</name>
</gene>
<dbReference type="RefSeq" id="WP_274372412.1">
    <property type="nucleotide sequence ID" value="NZ_CP072943.1"/>
</dbReference>